<evidence type="ECO:0000256" key="8">
    <source>
        <dbReference type="ARBA" id="ARBA00022801"/>
    </source>
</evidence>
<keyword evidence="9" id="KW-0862">Zinc</keyword>
<feature type="transmembrane region" description="Helical" evidence="13">
    <location>
        <begin position="173"/>
        <end position="195"/>
    </location>
</feature>
<dbReference type="EMBL" id="MHVJ01000011">
    <property type="protein sequence ID" value="OHA91644.1"/>
    <property type="molecule type" value="Genomic_DNA"/>
</dbReference>
<keyword evidence="10 13" id="KW-1133">Transmembrane helix</keyword>
<proteinExistence type="inferred from homology"/>
<keyword evidence="7" id="KW-0479">Metal-binding</keyword>
<keyword evidence="8" id="KW-0378">Hydrolase</keyword>
<evidence type="ECO:0000256" key="3">
    <source>
        <dbReference type="ARBA" id="ARBA00007931"/>
    </source>
</evidence>
<dbReference type="PANTHER" id="PTHR35864">
    <property type="entry name" value="ZINC METALLOPROTEASE MJ0611-RELATED"/>
    <property type="match status" value="1"/>
</dbReference>
<keyword evidence="6 13" id="KW-0812">Transmembrane</keyword>
<keyword evidence="4" id="KW-1003">Cell membrane</keyword>
<evidence type="ECO:0000256" key="2">
    <source>
        <dbReference type="ARBA" id="ARBA00004651"/>
    </source>
</evidence>
<gene>
    <name evidence="15" type="ORF">A2758_00875</name>
</gene>
<accession>A0A1G2T308</accession>
<dbReference type="Proteomes" id="UP000178612">
    <property type="component" value="Unassembled WGS sequence"/>
</dbReference>
<feature type="domain" description="Peptidase M50" evidence="14">
    <location>
        <begin position="120"/>
        <end position="177"/>
    </location>
</feature>
<evidence type="ECO:0000256" key="11">
    <source>
        <dbReference type="ARBA" id="ARBA00023049"/>
    </source>
</evidence>
<dbReference type="AlphaFoldDB" id="A0A1G2T308"/>
<evidence type="ECO:0000256" key="6">
    <source>
        <dbReference type="ARBA" id="ARBA00022692"/>
    </source>
</evidence>
<dbReference type="GO" id="GO:0008237">
    <property type="term" value="F:metallopeptidase activity"/>
    <property type="evidence" value="ECO:0007669"/>
    <property type="project" value="UniProtKB-KW"/>
</dbReference>
<feature type="transmembrane region" description="Helical" evidence="13">
    <location>
        <begin position="85"/>
        <end position="109"/>
    </location>
</feature>
<reference evidence="15 16" key="1">
    <citation type="journal article" date="2016" name="Nat. Commun.">
        <title>Thousands of microbial genomes shed light on interconnected biogeochemical processes in an aquifer system.</title>
        <authorList>
            <person name="Anantharaman K."/>
            <person name="Brown C.T."/>
            <person name="Hug L.A."/>
            <person name="Sharon I."/>
            <person name="Castelle C.J."/>
            <person name="Probst A.J."/>
            <person name="Thomas B.C."/>
            <person name="Singh A."/>
            <person name="Wilkins M.J."/>
            <person name="Karaoz U."/>
            <person name="Brodie E.L."/>
            <person name="Williams K.H."/>
            <person name="Hubbard S.S."/>
            <person name="Banfield J.F."/>
        </authorList>
    </citation>
    <scope>NUCLEOTIDE SEQUENCE [LARGE SCALE GENOMIC DNA]</scope>
</reference>
<evidence type="ECO:0000256" key="13">
    <source>
        <dbReference type="SAM" id="Phobius"/>
    </source>
</evidence>
<keyword evidence="5" id="KW-0645">Protease</keyword>
<keyword evidence="12 13" id="KW-0472">Membrane</keyword>
<dbReference type="GO" id="GO:0005886">
    <property type="term" value="C:plasma membrane"/>
    <property type="evidence" value="ECO:0007669"/>
    <property type="project" value="UniProtKB-SubCell"/>
</dbReference>
<evidence type="ECO:0000256" key="7">
    <source>
        <dbReference type="ARBA" id="ARBA00022723"/>
    </source>
</evidence>
<feature type="transmembrane region" description="Helical" evidence="13">
    <location>
        <begin position="121"/>
        <end position="142"/>
    </location>
</feature>
<evidence type="ECO:0000256" key="12">
    <source>
        <dbReference type="ARBA" id="ARBA00023136"/>
    </source>
</evidence>
<evidence type="ECO:0000313" key="15">
    <source>
        <dbReference type="EMBL" id="OHA91644.1"/>
    </source>
</evidence>
<feature type="transmembrane region" description="Helical" evidence="13">
    <location>
        <begin position="53"/>
        <end position="73"/>
    </location>
</feature>
<name>A0A1G2T308_9BACT</name>
<dbReference type="InterPro" id="IPR044537">
    <property type="entry name" value="Rip2-like"/>
</dbReference>
<evidence type="ECO:0000313" key="16">
    <source>
        <dbReference type="Proteomes" id="UP000178612"/>
    </source>
</evidence>
<dbReference type="GO" id="GO:0046872">
    <property type="term" value="F:metal ion binding"/>
    <property type="evidence" value="ECO:0007669"/>
    <property type="project" value="UniProtKB-KW"/>
</dbReference>
<evidence type="ECO:0000256" key="5">
    <source>
        <dbReference type="ARBA" id="ARBA00022670"/>
    </source>
</evidence>
<comment type="subcellular location">
    <subcellularLocation>
        <location evidence="2">Cell membrane</location>
        <topology evidence="2">Multi-pass membrane protein</topology>
    </subcellularLocation>
</comment>
<keyword evidence="11" id="KW-0482">Metalloprotease</keyword>
<comment type="caution">
    <text evidence="15">The sequence shown here is derived from an EMBL/GenBank/DDBJ whole genome shotgun (WGS) entry which is preliminary data.</text>
</comment>
<comment type="cofactor">
    <cofactor evidence="1">
        <name>Zn(2+)</name>
        <dbReference type="ChEBI" id="CHEBI:29105"/>
    </cofactor>
</comment>
<protein>
    <recommendedName>
        <fullName evidence="14">Peptidase M50 domain-containing protein</fullName>
    </recommendedName>
</protein>
<dbReference type="CDD" id="cd06158">
    <property type="entry name" value="S2P-M50_like_1"/>
    <property type="match status" value="1"/>
</dbReference>
<evidence type="ECO:0000256" key="1">
    <source>
        <dbReference type="ARBA" id="ARBA00001947"/>
    </source>
</evidence>
<evidence type="ECO:0000259" key="14">
    <source>
        <dbReference type="Pfam" id="PF02163"/>
    </source>
</evidence>
<evidence type="ECO:0000256" key="9">
    <source>
        <dbReference type="ARBA" id="ARBA00022833"/>
    </source>
</evidence>
<comment type="similarity">
    <text evidence="3">Belongs to the peptidase M50B family.</text>
</comment>
<dbReference type="PANTHER" id="PTHR35864:SF1">
    <property type="entry name" value="ZINC METALLOPROTEASE YWHC-RELATED"/>
    <property type="match status" value="1"/>
</dbReference>
<sequence>MEFVFQIAVLIMSVVIHEVSHGYAASALGDQTARWEGRLTLNPFKHLDPIGSFVVPAIAYMTAGFIFGWARPVPYNPYNLRPGRWSEAIVAAAGPLSNIALALIFGFLLRSGITLGFASEAFIQITAVVVLINIVLAVFNLIPIAPLDGSKILFALFPENAVSFRNFFERYGLILILFFIFFLWQYLFPIINLIFRVITGIAF</sequence>
<dbReference type="InterPro" id="IPR008915">
    <property type="entry name" value="Peptidase_M50"/>
</dbReference>
<organism evidence="15 16">
    <name type="scientific">Candidatus Zambryskibacteria bacterium RIFCSPHIGHO2_01_FULL_49_18</name>
    <dbReference type="NCBI Taxonomy" id="1802740"/>
    <lineage>
        <taxon>Bacteria</taxon>
        <taxon>Candidatus Zambryskiibacteriota</taxon>
    </lineage>
</organism>
<evidence type="ECO:0000256" key="4">
    <source>
        <dbReference type="ARBA" id="ARBA00022475"/>
    </source>
</evidence>
<dbReference type="GO" id="GO:0006508">
    <property type="term" value="P:proteolysis"/>
    <property type="evidence" value="ECO:0007669"/>
    <property type="project" value="UniProtKB-KW"/>
</dbReference>
<dbReference type="InterPro" id="IPR052348">
    <property type="entry name" value="Metallopeptidase_M50B"/>
</dbReference>
<dbReference type="Pfam" id="PF02163">
    <property type="entry name" value="Peptidase_M50"/>
    <property type="match status" value="2"/>
</dbReference>
<feature type="domain" description="Peptidase M50" evidence="14">
    <location>
        <begin position="7"/>
        <end position="109"/>
    </location>
</feature>
<evidence type="ECO:0000256" key="10">
    <source>
        <dbReference type="ARBA" id="ARBA00022989"/>
    </source>
</evidence>